<evidence type="ECO:0000256" key="5">
    <source>
        <dbReference type="ARBA" id="ARBA00022553"/>
    </source>
</evidence>
<dbReference type="Pfam" id="PF00512">
    <property type="entry name" value="HisKA"/>
    <property type="match status" value="1"/>
</dbReference>
<keyword evidence="10" id="KW-0067">ATP-binding</keyword>
<feature type="transmembrane region" description="Helical" evidence="14">
    <location>
        <begin position="220"/>
        <end position="238"/>
    </location>
</feature>
<gene>
    <name evidence="16" type="ORF">CDL18_11275</name>
</gene>
<dbReference type="PANTHER" id="PTHR45528:SF1">
    <property type="entry name" value="SENSOR HISTIDINE KINASE CPXA"/>
    <property type="match status" value="1"/>
</dbReference>
<evidence type="ECO:0000313" key="17">
    <source>
        <dbReference type="Proteomes" id="UP000234849"/>
    </source>
</evidence>
<evidence type="ECO:0000256" key="8">
    <source>
        <dbReference type="ARBA" id="ARBA00022741"/>
    </source>
</evidence>
<keyword evidence="7 14" id="KW-0812">Transmembrane</keyword>
<evidence type="ECO:0000256" key="4">
    <source>
        <dbReference type="ARBA" id="ARBA00022475"/>
    </source>
</evidence>
<evidence type="ECO:0000259" key="15">
    <source>
        <dbReference type="PROSITE" id="PS50109"/>
    </source>
</evidence>
<evidence type="ECO:0000256" key="13">
    <source>
        <dbReference type="ARBA" id="ARBA00023136"/>
    </source>
</evidence>
<evidence type="ECO:0000256" key="12">
    <source>
        <dbReference type="ARBA" id="ARBA00023012"/>
    </source>
</evidence>
<dbReference type="PROSITE" id="PS50109">
    <property type="entry name" value="HIS_KIN"/>
    <property type="match status" value="1"/>
</dbReference>
<evidence type="ECO:0000256" key="14">
    <source>
        <dbReference type="SAM" id="Phobius"/>
    </source>
</evidence>
<evidence type="ECO:0000256" key="2">
    <source>
        <dbReference type="ARBA" id="ARBA00004651"/>
    </source>
</evidence>
<feature type="transmembrane region" description="Helical" evidence="14">
    <location>
        <begin position="12"/>
        <end position="34"/>
    </location>
</feature>
<dbReference type="InterPro" id="IPR005467">
    <property type="entry name" value="His_kinase_dom"/>
</dbReference>
<dbReference type="Pfam" id="PF02518">
    <property type="entry name" value="HATPase_c"/>
    <property type="match status" value="1"/>
</dbReference>
<dbReference type="InterPro" id="IPR003661">
    <property type="entry name" value="HisK_dim/P_dom"/>
</dbReference>
<dbReference type="AlphaFoldDB" id="A0A2N5NG68"/>
<dbReference type="CDD" id="cd00082">
    <property type="entry name" value="HisKA"/>
    <property type="match status" value="1"/>
</dbReference>
<keyword evidence="9 16" id="KW-0418">Kinase</keyword>
<dbReference type="InterPro" id="IPR050398">
    <property type="entry name" value="HssS/ArlS-like"/>
</dbReference>
<dbReference type="Gene3D" id="1.10.287.130">
    <property type="match status" value="1"/>
</dbReference>
<proteinExistence type="predicted"/>
<keyword evidence="5" id="KW-0597">Phosphoprotein</keyword>
<keyword evidence="6" id="KW-0808">Transferase</keyword>
<evidence type="ECO:0000256" key="1">
    <source>
        <dbReference type="ARBA" id="ARBA00000085"/>
    </source>
</evidence>
<dbReference type="Proteomes" id="UP000234849">
    <property type="component" value="Unassembled WGS sequence"/>
</dbReference>
<dbReference type="GO" id="GO:0005524">
    <property type="term" value="F:ATP binding"/>
    <property type="evidence" value="ECO:0007669"/>
    <property type="project" value="UniProtKB-KW"/>
</dbReference>
<feature type="domain" description="Histidine kinase" evidence="15">
    <location>
        <begin position="504"/>
        <end position="717"/>
    </location>
</feature>
<keyword evidence="12" id="KW-0902">Two-component regulatory system</keyword>
<dbReference type="SMART" id="SM00387">
    <property type="entry name" value="HATPase_c"/>
    <property type="match status" value="1"/>
</dbReference>
<comment type="caution">
    <text evidence="16">The sequence shown here is derived from an EMBL/GenBank/DDBJ whole genome shotgun (WGS) entry which is preliminary data.</text>
</comment>
<feature type="transmembrane region" description="Helical" evidence="14">
    <location>
        <begin position="400"/>
        <end position="433"/>
    </location>
</feature>
<organism evidence="16 17">
    <name type="scientific">Mediterraneibacter gnavus</name>
    <name type="common">Ruminococcus gnavus</name>
    <dbReference type="NCBI Taxonomy" id="33038"/>
    <lineage>
        <taxon>Bacteria</taxon>
        <taxon>Bacillati</taxon>
        <taxon>Bacillota</taxon>
        <taxon>Clostridia</taxon>
        <taxon>Lachnospirales</taxon>
        <taxon>Lachnospiraceae</taxon>
        <taxon>Mediterraneibacter</taxon>
    </lineage>
</organism>
<dbReference type="SUPFAM" id="SSF55874">
    <property type="entry name" value="ATPase domain of HSP90 chaperone/DNA topoisomerase II/histidine kinase"/>
    <property type="match status" value="1"/>
</dbReference>
<dbReference type="InterPro" id="IPR036097">
    <property type="entry name" value="HisK_dim/P_sf"/>
</dbReference>
<comment type="subcellular location">
    <subcellularLocation>
        <location evidence="2">Cell membrane</location>
        <topology evidence="2">Multi-pass membrane protein</topology>
    </subcellularLocation>
</comment>
<evidence type="ECO:0000256" key="3">
    <source>
        <dbReference type="ARBA" id="ARBA00012438"/>
    </source>
</evidence>
<feature type="transmembrane region" description="Helical" evidence="14">
    <location>
        <begin position="259"/>
        <end position="283"/>
    </location>
</feature>
<evidence type="ECO:0000256" key="11">
    <source>
        <dbReference type="ARBA" id="ARBA00022989"/>
    </source>
</evidence>
<evidence type="ECO:0000256" key="7">
    <source>
        <dbReference type="ARBA" id="ARBA00022692"/>
    </source>
</evidence>
<dbReference type="FunFam" id="1.10.287.130:FF:000008">
    <property type="entry name" value="Two-component sensor histidine kinase"/>
    <property type="match status" value="1"/>
</dbReference>
<dbReference type="Gene3D" id="3.30.565.10">
    <property type="entry name" value="Histidine kinase-like ATPase, C-terminal domain"/>
    <property type="match status" value="1"/>
</dbReference>
<evidence type="ECO:0000256" key="6">
    <source>
        <dbReference type="ARBA" id="ARBA00022679"/>
    </source>
</evidence>
<evidence type="ECO:0000313" key="16">
    <source>
        <dbReference type="EMBL" id="PLT53781.1"/>
    </source>
</evidence>
<keyword evidence="4" id="KW-1003">Cell membrane</keyword>
<dbReference type="InterPro" id="IPR036890">
    <property type="entry name" value="HATPase_C_sf"/>
</dbReference>
<dbReference type="InterPro" id="IPR003594">
    <property type="entry name" value="HATPase_dom"/>
</dbReference>
<keyword evidence="13 14" id="KW-0472">Membrane</keyword>
<comment type="catalytic activity">
    <reaction evidence="1">
        <text>ATP + protein L-histidine = ADP + protein N-phospho-L-histidine.</text>
        <dbReference type="EC" id="2.7.13.3"/>
    </reaction>
</comment>
<dbReference type="GO" id="GO:0000155">
    <property type="term" value="F:phosphorelay sensor kinase activity"/>
    <property type="evidence" value="ECO:0007669"/>
    <property type="project" value="InterPro"/>
</dbReference>
<accession>A0A2N5NG68</accession>
<dbReference type="SUPFAM" id="SSF47384">
    <property type="entry name" value="Homodimeric domain of signal transducing histidine kinase"/>
    <property type="match status" value="1"/>
</dbReference>
<dbReference type="EMBL" id="NIHM01000016">
    <property type="protein sequence ID" value="PLT53781.1"/>
    <property type="molecule type" value="Genomic_DNA"/>
</dbReference>
<name>A0A2N5NG68_MEDGN</name>
<protein>
    <recommendedName>
        <fullName evidence="3">histidine kinase</fullName>
        <ecNumber evidence="3">2.7.13.3</ecNumber>
    </recommendedName>
</protein>
<evidence type="ECO:0000256" key="10">
    <source>
        <dbReference type="ARBA" id="ARBA00022840"/>
    </source>
</evidence>
<dbReference type="SMART" id="SM00388">
    <property type="entry name" value="HisKA"/>
    <property type="match status" value="1"/>
</dbReference>
<dbReference type="PANTHER" id="PTHR45528">
    <property type="entry name" value="SENSOR HISTIDINE KINASE CPXA"/>
    <property type="match status" value="1"/>
</dbReference>
<evidence type="ECO:0000256" key="9">
    <source>
        <dbReference type="ARBA" id="ARBA00022777"/>
    </source>
</evidence>
<dbReference type="EC" id="2.7.13.3" evidence="3"/>
<feature type="transmembrane region" description="Helical" evidence="14">
    <location>
        <begin position="303"/>
        <end position="324"/>
    </location>
</feature>
<keyword evidence="8" id="KW-0547">Nucleotide-binding</keyword>
<sequence length="728" mass="83941">MDTKLKNNNKRGNLLTVIVLLISSVGMLLFYPAFSSYITDQDQKEMRKEDQMLDMLDPILDGNYLLYNEISNETESSEVIEEYGNSRFGLMKKYMKYGIFDESGTAMLTSDESAKKLPEEFDGDTYALCVRFSFDVDGDISDIQVGGTAYDKNLQFTAEQWLYDNSVYSAAASYISTPSEVEIMYAMTEQNLEAYLEQYETSNDMYAYMYVDELMQQPSFNWSVLIFTVFSAAAAFLIPQYKKRALEKDAIVDPRRCPLEIAFIIGLCLMACVRALAIMIWNTCSHKFIQIFSASYGENLNDAISLAANAVIWFVYFTVVYWLAGCVREIFVLKKSYLRERSLCVKFLLWLKNGGNSMTEEIKKLVLGCWRTFKAFCRHQYEALLHIDFRDNTNKTILRIVLLNFAVIFVISMFWMYGIWVLIIYSVVLFIFLRKYLNKVQEQYQGILKSTNQLAEGNLDFPITGDVGIFAPVQNELKRIQTGFKKAVSEEVKSERMKTDLITNVSHDLKTPLTAIITYVDLVKNETDEEKRKEYIGVLERKSLRLKVLIEDLFEISKATSRTVTLHYMKIDIVDLLKQVGLEYDSNIRNANLEMKWNLPEHKIVLWLDSQKTYRIFENMIVNITKYAMPHTRVYIDMKETEQDVRISMKNVSSAELNFNTDEITDRFVRGDVSRNTEGSGLGLAIVKSFVELQHGTLQISTEADLFKAEIVFPKRQEVPDGENETGM</sequence>
<keyword evidence="11 14" id="KW-1133">Transmembrane helix</keyword>
<dbReference type="GO" id="GO:0005886">
    <property type="term" value="C:plasma membrane"/>
    <property type="evidence" value="ECO:0007669"/>
    <property type="project" value="UniProtKB-SubCell"/>
</dbReference>
<dbReference type="RefSeq" id="WP_101879951.1">
    <property type="nucleotide sequence ID" value="NZ_NIHM01000016.1"/>
</dbReference>
<reference evidence="16 17" key="1">
    <citation type="journal article" date="2017" name="Genome Med.">
        <title>A novel Ruminococcus gnavus clade enriched in inflammatory bowel disease patients.</title>
        <authorList>
            <person name="Hall A.B."/>
            <person name="Yassour M."/>
            <person name="Sauk J."/>
            <person name="Garner A."/>
            <person name="Jiang X."/>
            <person name="Arthur T."/>
            <person name="Lagoudas G.K."/>
            <person name="Vatanen T."/>
            <person name="Fornelos N."/>
            <person name="Wilson R."/>
            <person name="Bertha M."/>
            <person name="Cohen M."/>
            <person name="Garber J."/>
            <person name="Khalili H."/>
            <person name="Gevers D."/>
            <person name="Ananthakrishnan A.N."/>
            <person name="Kugathasan S."/>
            <person name="Lander E.S."/>
            <person name="Blainey P."/>
            <person name="Vlamakis H."/>
            <person name="Xavier R.J."/>
            <person name="Huttenhower C."/>
        </authorList>
    </citation>
    <scope>NUCLEOTIDE SEQUENCE [LARGE SCALE GENOMIC DNA]</scope>
    <source>
        <strain evidence="16 17">RJX1118</strain>
    </source>
</reference>